<protein>
    <submittedName>
        <fullName evidence="2">Uncharacterized protein</fullName>
    </submittedName>
</protein>
<dbReference type="Gene3D" id="3.90.280.10">
    <property type="entry name" value="PEBP-like"/>
    <property type="match status" value="1"/>
</dbReference>
<dbReference type="Proteomes" id="UP000813461">
    <property type="component" value="Unassembled WGS sequence"/>
</dbReference>
<dbReference type="InterPro" id="IPR036610">
    <property type="entry name" value="PEBP-like_sf"/>
</dbReference>
<evidence type="ECO:0000313" key="3">
    <source>
        <dbReference type="Proteomes" id="UP000813461"/>
    </source>
</evidence>
<gene>
    <name evidence="2" type="ORF">FB567DRAFT_519947</name>
</gene>
<name>A0A8K0W0K3_9PLEO</name>
<feature type="compositionally biased region" description="Low complexity" evidence="1">
    <location>
        <begin position="128"/>
        <end position="181"/>
    </location>
</feature>
<sequence length="260" mass="26383">MVDTTCPNKRVLHYARSNFKNNFDITNIDTQTAPILDYKAPGSFGETGDNRQYSFLMYVNPQRKQIDNLQLPGEGETFDVKKFQTDNGLRDPTAGVGMVVKLGGQADCGGDSPNTVPDNLPSARPPRSSNANARPTSPAAATSASAAQPASSAANNSPGTTPVPSNNTPGNNTGNGPASSGARTSGLVVATSVLQSGGFATSTVALSSAGPDEEVGAGAGASRTPSASPVQQSTNAAPGMGNKGVGMMAPLFAVAGLVLW</sequence>
<accession>A0A8K0W0K3</accession>
<feature type="region of interest" description="Disordered" evidence="1">
    <location>
        <begin position="208"/>
        <end position="238"/>
    </location>
</feature>
<dbReference type="EMBL" id="JAGMVJ010000005">
    <property type="protein sequence ID" value="KAH7090476.1"/>
    <property type="molecule type" value="Genomic_DNA"/>
</dbReference>
<keyword evidence="3" id="KW-1185">Reference proteome</keyword>
<feature type="region of interest" description="Disordered" evidence="1">
    <location>
        <begin position="105"/>
        <end position="183"/>
    </location>
</feature>
<feature type="compositionally biased region" description="Polar residues" evidence="1">
    <location>
        <begin position="223"/>
        <end position="236"/>
    </location>
</feature>
<reference evidence="2" key="1">
    <citation type="journal article" date="2021" name="Nat. Commun.">
        <title>Genetic determinants of endophytism in the Arabidopsis root mycobiome.</title>
        <authorList>
            <person name="Mesny F."/>
            <person name="Miyauchi S."/>
            <person name="Thiergart T."/>
            <person name="Pickel B."/>
            <person name="Atanasova L."/>
            <person name="Karlsson M."/>
            <person name="Huettel B."/>
            <person name="Barry K.W."/>
            <person name="Haridas S."/>
            <person name="Chen C."/>
            <person name="Bauer D."/>
            <person name="Andreopoulos W."/>
            <person name="Pangilinan J."/>
            <person name="LaButti K."/>
            <person name="Riley R."/>
            <person name="Lipzen A."/>
            <person name="Clum A."/>
            <person name="Drula E."/>
            <person name="Henrissat B."/>
            <person name="Kohler A."/>
            <person name="Grigoriev I.V."/>
            <person name="Martin F.M."/>
            <person name="Hacquard S."/>
        </authorList>
    </citation>
    <scope>NUCLEOTIDE SEQUENCE</scope>
    <source>
        <strain evidence="2">MPI-SDFR-AT-0120</strain>
    </source>
</reference>
<evidence type="ECO:0000313" key="2">
    <source>
        <dbReference type="EMBL" id="KAH7090476.1"/>
    </source>
</evidence>
<comment type="caution">
    <text evidence="2">The sequence shown here is derived from an EMBL/GenBank/DDBJ whole genome shotgun (WGS) entry which is preliminary data.</text>
</comment>
<proteinExistence type="predicted"/>
<dbReference type="OrthoDB" id="5231984at2759"/>
<dbReference type="AlphaFoldDB" id="A0A8K0W0K3"/>
<evidence type="ECO:0000256" key="1">
    <source>
        <dbReference type="SAM" id="MobiDB-lite"/>
    </source>
</evidence>
<organism evidence="2 3">
    <name type="scientific">Paraphoma chrysanthemicola</name>
    <dbReference type="NCBI Taxonomy" id="798071"/>
    <lineage>
        <taxon>Eukaryota</taxon>
        <taxon>Fungi</taxon>
        <taxon>Dikarya</taxon>
        <taxon>Ascomycota</taxon>
        <taxon>Pezizomycotina</taxon>
        <taxon>Dothideomycetes</taxon>
        <taxon>Pleosporomycetidae</taxon>
        <taxon>Pleosporales</taxon>
        <taxon>Pleosporineae</taxon>
        <taxon>Phaeosphaeriaceae</taxon>
        <taxon>Paraphoma</taxon>
    </lineage>
</organism>